<evidence type="ECO:0000313" key="2">
    <source>
        <dbReference type="Proteomes" id="UP000176633"/>
    </source>
</evidence>
<name>A0A1F6C348_9BACT</name>
<sequence length="95" mass="11210">MKEKIVLLFTILCLVLVFGWALNKALTYYDPPKEIKWVKYEAPKDMYLWQLGSELSNQFRRHPDTMVKVVYGKNRLNDYYLPEGKTILIPSNPSK</sequence>
<dbReference type="EMBL" id="MFKM01000009">
    <property type="protein sequence ID" value="OGG43615.1"/>
    <property type="molecule type" value="Genomic_DNA"/>
</dbReference>
<gene>
    <name evidence="1" type="ORF">A3G50_00880</name>
</gene>
<proteinExistence type="predicted"/>
<organism evidence="1 2">
    <name type="scientific">Candidatus Jorgensenbacteria bacterium RIFCSPLOWO2_12_FULL_42_11</name>
    <dbReference type="NCBI Taxonomy" id="1798473"/>
    <lineage>
        <taxon>Bacteria</taxon>
        <taxon>Candidatus Joergenseniibacteriota</taxon>
    </lineage>
</organism>
<protein>
    <submittedName>
        <fullName evidence="1">Uncharacterized protein</fullName>
    </submittedName>
</protein>
<reference evidence="1 2" key="1">
    <citation type="journal article" date="2016" name="Nat. Commun.">
        <title>Thousands of microbial genomes shed light on interconnected biogeochemical processes in an aquifer system.</title>
        <authorList>
            <person name="Anantharaman K."/>
            <person name="Brown C.T."/>
            <person name="Hug L.A."/>
            <person name="Sharon I."/>
            <person name="Castelle C.J."/>
            <person name="Probst A.J."/>
            <person name="Thomas B.C."/>
            <person name="Singh A."/>
            <person name="Wilkins M.J."/>
            <person name="Karaoz U."/>
            <person name="Brodie E.L."/>
            <person name="Williams K.H."/>
            <person name="Hubbard S.S."/>
            <person name="Banfield J.F."/>
        </authorList>
    </citation>
    <scope>NUCLEOTIDE SEQUENCE [LARGE SCALE GENOMIC DNA]</scope>
</reference>
<accession>A0A1F6C348</accession>
<dbReference type="Proteomes" id="UP000176633">
    <property type="component" value="Unassembled WGS sequence"/>
</dbReference>
<comment type="caution">
    <text evidence="1">The sequence shown here is derived from an EMBL/GenBank/DDBJ whole genome shotgun (WGS) entry which is preliminary data.</text>
</comment>
<evidence type="ECO:0000313" key="1">
    <source>
        <dbReference type="EMBL" id="OGG43615.1"/>
    </source>
</evidence>
<dbReference type="AlphaFoldDB" id="A0A1F6C348"/>